<dbReference type="Pfam" id="PF00440">
    <property type="entry name" value="TetR_N"/>
    <property type="match status" value="1"/>
</dbReference>
<reference evidence="7 8" key="2">
    <citation type="journal article" date="2011" name="J. Antibiot.">
        <title>Furaquinocins I and J: novel polyketide isoprenoid hybrid compounds from Streptomyces reveromyceticus SN-593.</title>
        <authorList>
            <person name="Panthee S."/>
            <person name="Takahashi S."/>
            <person name="Takagi H."/>
            <person name="Nogawa T."/>
            <person name="Oowada E."/>
            <person name="Uramoto M."/>
            <person name="Osada H."/>
        </authorList>
    </citation>
    <scope>NUCLEOTIDE SEQUENCE [LARGE SCALE GENOMIC DNA]</scope>
    <source>
        <strain evidence="7 8">SN-593</strain>
    </source>
</reference>
<dbReference type="Gene3D" id="1.10.357.10">
    <property type="entry name" value="Tetracycline Repressor, domain 2"/>
    <property type="match status" value="1"/>
</dbReference>
<feature type="DNA-binding region" description="H-T-H motif" evidence="4">
    <location>
        <begin position="45"/>
        <end position="64"/>
    </location>
</feature>
<evidence type="ECO:0000256" key="2">
    <source>
        <dbReference type="ARBA" id="ARBA00023125"/>
    </source>
</evidence>
<feature type="region of interest" description="Disordered" evidence="5">
    <location>
        <begin position="1"/>
        <end position="23"/>
    </location>
</feature>
<keyword evidence="8" id="KW-1185">Reference proteome</keyword>
<dbReference type="KEGG" id="arev:RVR_8182"/>
<dbReference type="PRINTS" id="PR00455">
    <property type="entry name" value="HTHTETR"/>
</dbReference>
<dbReference type="Gene3D" id="1.10.10.60">
    <property type="entry name" value="Homeodomain-like"/>
    <property type="match status" value="1"/>
</dbReference>
<evidence type="ECO:0000256" key="4">
    <source>
        <dbReference type="PROSITE-ProRule" id="PRU00335"/>
    </source>
</evidence>
<evidence type="ECO:0000256" key="5">
    <source>
        <dbReference type="SAM" id="MobiDB-lite"/>
    </source>
</evidence>
<name>A0A7U3UYK0_9ACTN</name>
<accession>A0A7U3UYK0</accession>
<dbReference type="FunFam" id="1.10.10.60:FF:000141">
    <property type="entry name" value="TetR family transcriptional regulator"/>
    <property type="match status" value="1"/>
</dbReference>
<reference evidence="7 8" key="4">
    <citation type="journal article" date="2020" name="Sci. Rep.">
        <title>beta-carboline chemical signals induce reveromycin production through a LuxR family regulator in Streptomyces sp. SN-593.</title>
        <authorList>
            <person name="Panthee S."/>
            <person name="Kito N."/>
            <person name="Hayashi T."/>
            <person name="Shimizu T."/>
            <person name="Ishikawa J."/>
            <person name="Hamamoto H."/>
            <person name="Osada H."/>
            <person name="Takahashi S."/>
        </authorList>
    </citation>
    <scope>NUCLEOTIDE SEQUENCE [LARGE SCALE GENOMIC DNA]</scope>
    <source>
        <strain evidence="7 8">SN-593</strain>
    </source>
</reference>
<dbReference type="PANTHER" id="PTHR30055">
    <property type="entry name" value="HTH-TYPE TRANSCRIPTIONAL REGULATOR RUTR"/>
    <property type="match status" value="1"/>
</dbReference>
<evidence type="ECO:0000313" key="7">
    <source>
        <dbReference type="EMBL" id="BBB00967.1"/>
    </source>
</evidence>
<feature type="domain" description="HTH tetR-type" evidence="6">
    <location>
        <begin position="22"/>
        <end position="82"/>
    </location>
</feature>
<dbReference type="Proteomes" id="UP000595703">
    <property type="component" value="Chromosome"/>
</dbReference>
<dbReference type="InterPro" id="IPR050109">
    <property type="entry name" value="HTH-type_TetR-like_transc_reg"/>
</dbReference>
<evidence type="ECO:0000259" key="6">
    <source>
        <dbReference type="PROSITE" id="PS50977"/>
    </source>
</evidence>
<feature type="compositionally biased region" description="Basic and acidic residues" evidence="5">
    <location>
        <begin position="1"/>
        <end position="11"/>
    </location>
</feature>
<evidence type="ECO:0000313" key="8">
    <source>
        <dbReference type="Proteomes" id="UP000595703"/>
    </source>
</evidence>
<proteinExistence type="predicted"/>
<dbReference type="EMBL" id="AP018365">
    <property type="protein sequence ID" value="BBB00967.1"/>
    <property type="molecule type" value="Genomic_DNA"/>
</dbReference>
<keyword evidence="1" id="KW-0805">Transcription regulation</keyword>
<evidence type="ECO:0000256" key="3">
    <source>
        <dbReference type="ARBA" id="ARBA00023163"/>
    </source>
</evidence>
<keyword evidence="2 4" id="KW-0238">DNA-binding</keyword>
<dbReference type="RefSeq" id="WP_202236924.1">
    <property type="nucleotide sequence ID" value="NZ_AP018365.1"/>
</dbReference>
<organism evidence="7 8">
    <name type="scientific">Actinacidiphila reveromycinica</name>
    <dbReference type="NCBI Taxonomy" id="659352"/>
    <lineage>
        <taxon>Bacteria</taxon>
        <taxon>Bacillati</taxon>
        <taxon>Actinomycetota</taxon>
        <taxon>Actinomycetes</taxon>
        <taxon>Kitasatosporales</taxon>
        <taxon>Streptomycetaceae</taxon>
        <taxon>Actinacidiphila</taxon>
    </lineage>
</organism>
<dbReference type="InterPro" id="IPR001647">
    <property type="entry name" value="HTH_TetR"/>
</dbReference>
<reference evidence="7 8" key="1">
    <citation type="journal article" date="2010" name="J. Bacteriol.">
        <title>Biochemical characterization of a novel indole prenyltransferase from Streptomyces sp. SN-593.</title>
        <authorList>
            <person name="Takahashi S."/>
            <person name="Takagi H."/>
            <person name="Toyoda A."/>
            <person name="Uramoto M."/>
            <person name="Nogawa T."/>
            <person name="Ueki M."/>
            <person name="Sakaki Y."/>
            <person name="Osada H."/>
        </authorList>
    </citation>
    <scope>NUCLEOTIDE SEQUENCE [LARGE SCALE GENOMIC DNA]</scope>
    <source>
        <strain evidence="7 8">SN-593</strain>
    </source>
</reference>
<sequence>MSSPDADRPPAERGATPAAGDARRRSAVLDAALPTFARFGYRKTSMEEVARAAHISRPGLYFLFSSKEALFRAAVTQLLERDLAAVERILADNGRPLPERLVGAFDQWAGRYVGPLARDVRDVVDAHPDLLGDIARTAPRRFEDLLTDALAAGPDRDAAPDVARTMISASIGLKHQASSREFFVARMRVAVELLTR</sequence>
<dbReference type="GO" id="GO:0003700">
    <property type="term" value="F:DNA-binding transcription factor activity"/>
    <property type="evidence" value="ECO:0007669"/>
    <property type="project" value="TreeGrafter"/>
</dbReference>
<dbReference type="PANTHER" id="PTHR30055:SF146">
    <property type="entry name" value="HTH-TYPE TRANSCRIPTIONAL DUAL REGULATOR CECR"/>
    <property type="match status" value="1"/>
</dbReference>
<protein>
    <submittedName>
        <fullName evidence="7">Putative TetR family transcriptional regulator</fullName>
    </submittedName>
</protein>
<evidence type="ECO:0000256" key="1">
    <source>
        <dbReference type="ARBA" id="ARBA00023015"/>
    </source>
</evidence>
<reference evidence="7 8" key="3">
    <citation type="journal article" date="2011" name="Nat. Chem. Biol.">
        <title>Reveromycin A biosynthesis uses RevG and RevJ for stereospecific spiroacetal formation.</title>
        <authorList>
            <person name="Takahashi S."/>
            <person name="Toyoda A."/>
            <person name="Sekiyama Y."/>
            <person name="Takagi H."/>
            <person name="Nogawa T."/>
            <person name="Uramoto M."/>
            <person name="Suzuki R."/>
            <person name="Koshino H."/>
            <person name="Kumano T."/>
            <person name="Panthee S."/>
            <person name="Dairi T."/>
            <person name="Ishikawa J."/>
            <person name="Ikeda H."/>
            <person name="Sakaki Y."/>
            <person name="Osada H."/>
        </authorList>
    </citation>
    <scope>NUCLEOTIDE SEQUENCE [LARGE SCALE GENOMIC DNA]</scope>
    <source>
        <strain evidence="7 8">SN-593</strain>
    </source>
</reference>
<dbReference type="AlphaFoldDB" id="A0A7U3UYK0"/>
<dbReference type="GO" id="GO:0000976">
    <property type="term" value="F:transcription cis-regulatory region binding"/>
    <property type="evidence" value="ECO:0007669"/>
    <property type="project" value="TreeGrafter"/>
</dbReference>
<dbReference type="InterPro" id="IPR009057">
    <property type="entry name" value="Homeodomain-like_sf"/>
</dbReference>
<dbReference type="PROSITE" id="PS50977">
    <property type="entry name" value="HTH_TETR_2"/>
    <property type="match status" value="1"/>
</dbReference>
<keyword evidence="3" id="KW-0804">Transcription</keyword>
<dbReference type="GO" id="GO:0045892">
    <property type="term" value="P:negative regulation of DNA-templated transcription"/>
    <property type="evidence" value="ECO:0007669"/>
    <property type="project" value="UniProtKB-ARBA"/>
</dbReference>
<gene>
    <name evidence="7" type="ORF">RVR_8182</name>
</gene>
<dbReference type="SUPFAM" id="SSF46689">
    <property type="entry name" value="Homeodomain-like"/>
    <property type="match status" value="1"/>
</dbReference>